<reference evidence="2" key="1">
    <citation type="journal article" date="2015" name="Nat. Genet.">
        <title>The genome and transcriptome of the zoonotic hookworm Ancylostoma ceylanicum identify infection-specific gene families.</title>
        <authorList>
            <person name="Schwarz E.M."/>
            <person name="Hu Y."/>
            <person name="Antoshechkin I."/>
            <person name="Miller M.M."/>
            <person name="Sternberg P.W."/>
            <person name="Aroian R.V."/>
        </authorList>
    </citation>
    <scope>NUCLEOTIDE SEQUENCE</scope>
    <source>
        <strain evidence="2">HY135</strain>
    </source>
</reference>
<proteinExistence type="predicted"/>
<keyword evidence="2" id="KW-1185">Reference proteome</keyword>
<comment type="caution">
    <text evidence="1">The sequence shown here is derived from an EMBL/GenBank/DDBJ whole genome shotgun (WGS) entry which is preliminary data.</text>
</comment>
<dbReference type="EMBL" id="JARK01001674">
    <property type="protein sequence ID" value="EYB83281.1"/>
    <property type="molecule type" value="Genomic_DNA"/>
</dbReference>
<evidence type="ECO:0000313" key="1">
    <source>
        <dbReference type="EMBL" id="EYB83281.1"/>
    </source>
</evidence>
<organism evidence="1 2">
    <name type="scientific">Ancylostoma ceylanicum</name>
    <dbReference type="NCBI Taxonomy" id="53326"/>
    <lineage>
        <taxon>Eukaryota</taxon>
        <taxon>Metazoa</taxon>
        <taxon>Ecdysozoa</taxon>
        <taxon>Nematoda</taxon>
        <taxon>Chromadorea</taxon>
        <taxon>Rhabditida</taxon>
        <taxon>Rhabditina</taxon>
        <taxon>Rhabditomorpha</taxon>
        <taxon>Strongyloidea</taxon>
        <taxon>Ancylostomatidae</taxon>
        <taxon>Ancylostomatinae</taxon>
        <taxon>Ancylostoma</taxon>
    </lineage>
</organism>
<dbReference type="Proteomes" id="UP000024635">
    <property type="component" value="Unassembled WGS sequence"/>
</dbReference>
<name>A0A016RY95_9BILA</name>
<protein>
    <submittedName>
        <fullName evidence="1">Uncharacterized protein</fullName>
    </submittedName>
</protein>
<evidence type="ECO:0000313" key="2">
    <source>
        <dbReference type="Proteomes" id="UP000024635"/>
    </source>
</evidence>
<accession>A0A016RY95</accession>
<dbReference type="AlphaFoldDB" id="A0A016RY95"/>
<gene>
    <name evidence="1" type="primary">Acey_s0338.g2925</name>
    <name evidence="1" type="ORF">Y032_0338g2925</name>
</gene>
<sequence length="71" mass="7635">MRNQPDRPADAGLSGFFSARFARVALMWHLSPTTPAIPHLSKLAFSAPSSFSGSEAPFPQLCKRGATSFLV</sequence>